<dbReference type="HOGENOM" id="CLU_070403_0_0_1"/>
<evidence type="ECO:0000313" key="2">
    <source>
        <dbReference type="EMBL" id="KIO22539.1"/>
    </source>
</evidence>
<name>A0A0C3QCY0_9AGAM</name>
<dbReference type="InterPro" id="IPR001810">
    <property type="entry name" value="F-box_dom"/>
</dbReference>
<dbReference type="OrthoDB" id="2884925at2759"/>
<gene>
    <name evidence="2" type="ORF">M407DRAFT_27939</name>
</gene>
<dbReference type="Gene3D" id="1.20.1280.50">
    <property type="match status" value="1"/>
</dbReference>
<evidence type="ECO:0000259" key="1">
    <source>
        <dbReference type="Pfam" id="PF12937"/>
    </source>
</evidence>
<dbReference type="PANTHER" id="PTHR38926:SF2">
    <property type="entry name" value="F-BOX_LRR-REPEAT PROTEIN 21-RELATED"/>
    <property type="match status" value="1"/>
</dbReference>
<dbReference type="Proteomes" id="UP000054248">
    <property type="component" value="Unassembled WGS sequence"/>
</dbReference>
<evidence type="ECO:0000313" key="3">
    <source>
        <dbReference type="Proteomes" id="UP000054248"/>
    </source>
</evidence>
<dbReference type="SUPFAM" id="SSF52047">
    <property type="entry name" value="RNI-like"/>
    <property type="match status" value="1"/>
</dbReference>
<accession>A0A0C3QCY0</accession>
<dbReference type="Gene3D" id="3.80.10.10">
    <property type="entry name" value="Ribonuclease Inhibitor"/>
    <property type="match status" value="1"/>
</dbReference>
<keyword evidence="3" id="KW-1185">Reference proteome</keyword>
<dbReference type="Pfam" id="PF12937">
    <property type="entry name" value="F-box-like"/>
    <property type="match status" value="1"/>
</dbReference>
<dbReference type="AlphaFoldDB" id="A0A0C3QCY0"/>
<sequence>MNQIDTVGRDLPSCNAIKTAGGDLNVRELDNPVDNQVRFIPAHPSSEPYLLIKQNAELPVHSLPPEVLLQVICLHMLLHCENLGKGYYHRLIGLSGVCSRWYNVIRDSPPLWTRIHASDSREVVETALQRSSSHLLDITLHPTLYVEEVPAYFQFFVNAVRPHRDRWRTMNCMVPATWMGSVLAALGEPAPKLESLLLVDGDTMYCTRKFDLFGGKAPRLTSLTLNGVSIQWDSEIIHNLTVLDLLWIHFTSTDAILQALSNCTQLQRLRIRHCATTNMATPSSPIIQLPQLSSLYVDLGPQAAIDNFLDQIEDDRDDAPSLLLARRKQRRGTCGADDAGVDAREGTLDDVLMSNE</sequence>
<protein>
    <recommendedName>
        <fullName evidence="1">F-box domain-containing protein</fullName>
    </recommendedName>
</protein>
<feature type="domain" description="F-box" evidence="1">
    <location>
        <begin position="61"/>
        <end position="116"/>
    </location>
</feature>
<dbReference type="InterPro" id="IPR032675">
    <property type="entry name" value="LRR_dom_sf"/>
</dbReference>
<proteinExistence type="predicted"/>
<dbReference type="STRING" id="1051891.A0A0C3QCY0"/>
<dbReference type="PANTHER" id="PTHR38926">
    <property type="entry name" value="F-BOX DOMAIN CONTAINING PROTEIN, EXPRESSED"/>
    <property type="match status" value="1"/>
</dbReference>
<reference evidence="3" key="2">
    <citation type="submission" date="2015-01" db="EMBL/GenBank/DDBJ databases">
        <title>Evolutionary Origins and Diversification of the Mycorrhizal Mutualists.</title>
        <authorList>
            <consortium name="DOE Joint Genome Institute"/>
            <consortium name="Mycorrhizal Genomics Consortium"/>
            <person name="Kohler A."/>
            <person name="Kuo A."/>
            <person name="Nagy L.G."/>
            <person name="Floudas D."/>
            <person name="Copeland A."/>
            <person name="Barry K.W."/>
            <person name="Cichocki N."/>
            <person name="Veneault-Fourrey C."/>
            <person name="LaButti K."/>
            <person name="Lindquist E.A."/>
            <person name="Lipzen A."/>
            <person name="Lundell T."/>
            <person name="Morin E."/>
            <person name="Murat C."/>
            <person name="Riley R."/>
            <person name="Ohm R."/>
            <person name="Sun H."/>
            <person name="Tunlid A."/>
            <person name="Henrissat B."/>
            <person name="Grigoriev I.V."/>
            <person name="Hibbett D.S."/>
            <person name="Martin F."/>
        </authorList>
    </citation>
    <scope>NUCLEOTIDE SEQUENCE [LARGE SCALE GENOMIC DNA]</scope>
    <source>
        <strain evidence="3">MUT 4182</strain>
    </source>
</reference>
<dbReference type="EMBL" id="KN823107">
    <property type="protein sequence ID" value="KIO22539.1"/>
    <property type="molecule type" value="Genomic_DNA"/>
</dbReference>
<reference evidence="2 3" key="1">
    <citation type="submission" date="2014-04" db="EMBL/GenBank/DDBJ databases">
        <authorList>
            <consortium name="DOE Joint Genome Institute"/>
            <person name="Kuo A."/>
            <person name="Girlanda M."/>
            <person name="Perotto S."/>
            <person name="Kohler A."/>
            <person name="Nagy L.G."/>
            <person name="Floudas D."/>
            <person name="Copeland A."/>
            <person name="Barry K.W."/>
            <person name="Cichocki N."/>
            <person name="Veneault-Fourrey C."/>
            <person name="LaButti K."/>
            <person name="Lindquist E.A."/>
            <person name="Lipzen A."/>
            <person name="Lundell T."/>
            <person name="Morin E."/>
            <person name="Murat C."/>
            <person name="Sun H."/>
            <person name="Tunlid A."/>
            <person name="Henrissat B."/>
            <person name="Grigoriev I.V."/>
            <person name="Hibbett D.S."/>
            <person name="Martin F."/>
            <person name="Nordberg H.P."/>
            <person name="Cantor M.N."/>
            <person name="Hua S.X."/>
        </authorList>
    </citation>
    <scope>NUCLEOTIDE SEQUENCE [LARGE SCALE GENOMIC DNA]</scope>
    <source>
        <strain evidence="2 3">MUT 4182</strain>
    </source>
</reference>
<organism evidence="2 3">
    <name type="scientific">Tulasnella calospora MUT 4182</name>
    <dbReference type="NCBI Taxonomy" id="1051891"/>
    <lineage>
        <taxon>Eukaryota</taxon>
        <taxon>Fungi</taxon>
        <taxon>Dikarya</taxon>
        <taxon>Basidiomycota</taxon>
        <taxon>Agaricomycotina</taxon>
        <taxon>Agaricomycetes</taxon>
        <taxon>Cantharellales</taxon>
        <taxon>Tulasnellaceae</taxon>
        <taxon>Tulasnella</taxon>
    </lineage>
</organism>